<protein>
    <submittedName>
        <fullName evidence="2">Uncharacterized protein</fullName>
    </submittedName>
</protein>
<keyword evidence="1" id="KW-0175">Coiled coil</keyword>
<evidence type="ECO:0000256" key="1">
    <source>
        <dbReference type="SAM" id="Coils"/>
    </source>
</evidence>
<accession>A0A450Z2L0</accession>
<organism evidence="2">
    <name type="scientific">Candidatus Kentrum sp. TC</name>
    <dbReference type="NCBI Taxonomy" id="2126339"/>
    <lineage>
        <taxon>Bacteria</taxon>
        <taxon>Pseudomonadati</taxon>
        <taxon>Pseudomonadota</taxon>
        <taxon>Gammaproteobacteria</taxon>
        <taxon>Candidatus Kentrum</taxon>
    </lineage>
</organism>
<feature type="coiled-coil region" evidence="1">
    <location>
        <begin position="76"/>
        <end position="124"/>
    </location>
</feature>
<proteinExistence type="predicted"/>
<dbReference type="EMBL" id="CAADFS010000055">
    <property type="protein sequence ID" value="VFK47958.1"/>
    <property type="molecule type" value="Genomic_DNA"/>
</dbReference>
<sequence length="125" mass="14704">MIQIPQLGSERRTDAERLLAIFDQHRRIERDNHILDIDEATYPEKYRKVVRRLNGAVSEPNIKRTMEVEDDILAAFEDIERRMAGMEKALDEKDQALEENAKTIEEKERELAEKDRLIAELRGSR</sequence>
<reference evidence="2" key="1">
    <citation type="submission" date="2019-02" db="EMBL/GenBank/DDBJ databases">
        <authorList>
            <person name="Gruber-Vodicka R. H."/>
            <person name="Seah K. B. B."/>
        </authorList>
    </citation>
    <scope>NUCLEOTIDE SEQUENCE</scope>
    <source>
        <strain evidence="2">BECK_BZ123</strain>
    </source>
</reference>
<dbReference type="AlphaFoldDB" id="A0A450Z2L0"/>
<evidence type="ECO:0000313" key="2">
    <source>
        <dbReference type="EMBL" id="VFK47958.1"/>
    </source>
</evidence>
<name>A0A450Z2L0_9GAMM</name>
<gene>
    <name evidence="2" type="ORF">BECKTC1821D_GA0114238_10552</name>
</gene>